<evidence type="ECO:0000256" key="7">
    <source>
        <dbReference type="ARBA" id="ARBA00073820"/>
    </source>
</evidence>
<dbReference type="Pfam" id="PF00022">
    <property type="entry name" value="Actin"/>
    <property type="match status" value="1"/>
</dbReference>
<evidence type="ECO:0000256" key="5">
    <source>
        <dbReference type="ARBA" id="ARBA00025222"/>
    </source>
</evidence>
<comment type="function">
    <text evidence="5">Component of the SWR1 complex which mediates the ATP-dependent exchange of histone H2A for the H2A variant HZT1 leading to transcriptional regulation of selected genes by chromatin remodeling. Involved in chromosome stability.</text>
</comment>
<dbReference type="Proteomes" id="UP000807306">
    <property type="component" value="Unassembled WGS sequence"/>
</dbReference>
<evidence type="ECO:0000256" key="8">
    <source>
        <dbReference type="SAM" id="MobiDB-lite"/>
    </source>
</evidence>
<feature type="compositionally biased region" description="Basic and acidic residues" evidence="8">
    <location>
        <begin position="462"/>
        <end position="474"/>
    </location>
</feature>
<reference evidence="9" key="1">
    <citation type="submission" date="2020-11" db="EMBL/GenBank/DDBJ databases">
        <authorList>
            <consortium name="DOE Joint Genome Institute"/>
            <person name="Ahrendt S."/>
            <person name="Riley R."/>
            <person name="Andreopoulos W."/>
            <person name="Labutti K."/>
            <person name="Pangilinan J."/>
            <person name="Ruiz-Duenas F.J."/>
            <person name="Barrasa J.M."/>
            <person name="Sanchez-Garcia M."/>
            <person name="Camarero S."/>
            <person name="Miyauchi S."/>
            <person name="Serrano A."/>
            <person name="Linde D."/>
            <person name="Babiker R."/>
            <person name="Drula E."/>
            <person name="Ayuso-Fernandez I."/>
            <person name="Pacheco R."/>
            <person name="Padilla G."/>
            <person name="Ferreira P."/>
            <person name="Barriuso J."/>
            <person name="Kellner H."/>
            <person name="Castanera R."/>
            <person name="Alfaro M."/>
            <person name="Ramirez L."/>
            <person name="Pisabarro A.G."/>
            <person name="Kuo A."/>
            <person name="Tritt A."/>
            <person name="Lipzen A."/>
            <person name="He G."/>
            <person name="Yan M."/>
            <person name="Ng V."/>
            <person name="Cullen D."/>
            <person name="Martin F."/>
            <person name="Rosso M.-N."/>
            <person name="Henrissat B."/>
            <person name="Hibbett D."/>
            <person name="Martinez A.T."/>
            <person name="Grigoriev I.V."/>
        </authorList>
    </citation>
    <scope>NUCLEOTIDE SEQUENCE</scope>
    <source>
        <strain evidence="9">CBS 506.95</strain>
    </source>
</reference>
<dbReference type="Gene3D" id="3.30.420.40">
    <property type="match status" value="2"/>
</dbReference>
<evidence type="ECO:0000313" key="10">
    <source>
        <dbReference type="Proteomes" id="UP000807306"/>
    </source>
</evidence>
<dbReference type="Gene3D" id="2.30.36.70">
    <property type="entry name" value="Actin, Chain A, domain 2"/>
    <property type="match status" value="1"/>
</dbReference>
<evidence type="ECO:0000313" key="9">
    <source>
        <dbReference type="EMBL" id="KAF9527514.1"/>
    </source>
</evidence>
<organism evidence="9 10">
    <name type="scientific">Crepidotus variabilis</name>
    <dbReference type="NCBI Taxonomy" id="179855"/>
    <lineage>
        <taxon>Eukaryota</taxon>
        <taxon>Fungi</taxon>
        <taxon>Dikarya</taxon>
        <taxon>Basidiomycota</taxon>
        <taxon>Agaricomycotina</taxon>
        <taxon>Agaricomycetes</taxon>
        <taxon>Agaricomycetidae</taxon>
        <taxon>Agaricales</taxon>
        <taxon>Agaricineae</taxon>
        <taxon>Crepidotaceae</taxon>
        <taxon>Crepidotus</taxon>
    </lineage>
</organism>
<evidence type="ECO:0000256" key="6">
    <source>
        <dbReference type="ARBA" id="ARBA00063309"/>
    </source>
</evidence>
<feature type="region of interest" description="Disordered" evidence="8">
    <location>
        <begin position="434"/>
        <end position="504"/>
    </location>
</feature>
<evidence type="ECO:0000256" key="4">
    <source>
        <dbReference type="ARBA" id="ARBA00022490"/>
    </source>
</evidence>
<dbReference type="PANTHER" id="PTHR11937">
    <property type="entry name" value="ACTIN"/>
    <property type="match status" value="1"/>
</dbReference>
<keyword evidence="10" id="KW-1185">Reference proteome</keyword>
<evidence type="ECO:0000256" key="2">
    <source>
        <dbReference type="ARBA" id="ARBA00005665"/>
    </source>
</evidence>
<dbReference type="OrthoDB" id="6220758at2759"/>
<evidence type="ECO:0000256" key="3">
    <source>
        <dbReference type="ARBA" id="ARBA00018633"/>
    </source>
</evidence>
<comment type="similarity">
    <text evidence="2">Belongs to the actin family. ARP6 subfamily.</text>
</comment>
<dbReference type="AlphaFoldDB" id="A0A9P6EEY4"/>
<dbReference type="GO" id="GO:0005737">
    <property type="term" value="C:cytoplasm"/>
    <property type="evidence" value="ECO:0007669"/>
    <property type="project" value="UniProtKB-SubCell"/>
</dbReference>
<feature type="compositionally biased region" description="Polar residues" evidence="8">
    <location>
        <begin position="475"/>
        <end position="492"/>
    </location>
</feature>
<keyword evidence="4" id="KW-0963">Cytoplasm</keyword>
<dbReference type="Gene3D" id="3.90.640.10">
    <property type="entry name" value="Actin, Chain A, domain 4"/>
    <property type="match status" value="1"/>
</dbReference>
<comment type="subunit">
    <text evidence="6">Component of the SWR1 chromatin remodeling complex.</text>
</comment>
<dbReference type="InterPro" id="IPR043129">
    <property type="entry name" value="ATPase_NBD"/>
</dbReference>
<sequence>MSRPLIILDNGAHTAKVGVLHKHEEPLIVQNAVARSKGDKRTYFGHEIALCRDYSSLNYRLPFEKGYLVDWDAQKAVWDGIFSTEVLSIDTTQASLLLTEPYFNLPNIQDIYDQMIFEEYEFHSYYRCTPASMISSGLLFSSPDLPPAVCTIVVDSGFSFTHIVPIINGQIIWKAVKRLDVGGKLLTNHLKELVSFRQWNMMDETFIMNQVKETCCFVSTNFQQDTETCRIDPKRNPVVQEYILPDLSTNRKGRVRRTDDIVAEADQILVMNNERFTVPELLFRPDDIGLDQAGLASTIATSISLLPSDLQGMFWANIGLIGGNSKFRGLHDRLLAELRTLAPVGCEVLIYESADPVIEVYKSAYAFAATNSDVGAADVGFLPRAITKAEYMENGSSISRRKFRDWKSAEELEREAYGLADNQTPLVDLGQEASAVEGAAVSQKERDNRKESKKASGRGRHQREEPRSTQRGADRSQQGPMPTTNQSVGSRPTRNRTIRAGGVK</sequence>
<comment type="subcellular location">
    <subcellularLocation>
        <location evidence="1">Cytoplasm</location>
    </subcellularLocation>
</comment>
<dbReference type="SUPFAM" id="SSF53067">
    <property type="entry name" value="Actin-like ATPase domain"/>
    <property type="match status" value="2"/>
</dbReference>
<comment type="caution">
    <text evidence="9">The sequence shown here is derived from an EMBL/GenBank/DDBJ whole genome shotgun (WGS) entry which is preliminary data.</text>
</comment>
<feature type="compositionally biased region" description="Basic and acidic residues" evidence="8">
    <location>
        <begin position="443"/>
        <end position="454"/>
    </location>
</feature>
<name>A0A9P6EEY4_9AGAR</name>
<dbReference type="FunFam" id="3.90.640.10:FF:000014">
    <property type="entry name" value="Putative actin-related protein 6"/>
    <property type="match status" value="1"/>
</dbReference>
<evidence type="ECO:0000256" key="1">
    <source>
        <dbReference type="ARBA" id="ARBA00004496"/>
    </source>
</evidence>
<dbReference type="InterPro" id="IPR004000">
    <property type="entry name" value="Actin"/>
</dbReference>
<dbReference type="CDD" id="cd10210">
    <property type="entry name" value="ASKHA_NBD_Arp6"/>
    <property type="match status" value="1"/>
</dbReference>
<dbReference type="GO" id="GO:0005634">
    <property type="term" value="C:nucleus"/>
    <property type="evidence" value="ECO:0007669"/>
    <property type="project" value="UniProtKB-ARBA"/>
</dbReference>
<dbReference type="SMART" id="SM00268">
    <property type="entry name" value="ACTIN"/>
    <property type="match status" value="1"/>
</dbReference>
<gene>
    <name evidence="9" type="ORF">CPB83DRAFT_815257</name>
</gene>
<dbReference type="EMBL" id="MU157860">
    <property type="protein sequence ID" value="KAF9527514.1"/>
    <property type="molecule type" value="Genomic_DNA"/>
</dbReference>
<accession>A0A9P6EEY4</accession>
<proteinExistence type="inferred from homology"/>
<protein>
    <recommendedName>
        <fullName evidence="3">Actin-like protein ARP6</fullName>
    </recommendedName>
    <alternativeName>
        <fullName evidence="7">Actin-like protein arp6</fullName>
    </alternativeName>
</protein>